<evidence type="ECO:0000313" key="3">
    <source>
        <dbReference type="Proteomes" id="UP000036890"/>
    </source>
</evidence>
<dbReference type="AlphaFoldDB" id="A0A0L8ADK4"/>
<keyword evidence="1" id="KW-0472">Membrane</keyword>
<keyword evidence="1" id="KW-0812">Transmembrane</keyword>
<organism evidence="2 3">
    <name type="scientific">Stenotrophomonas geniculata N1</name>
    <dbReference type="NCBI Taxonomy" id="1167641"/>
    <lineage>
        <taxon>Bacteria</taxon>
        <taxon>Pseudomonadati</taxon>
        <taxon>Pseudomonadota</taxon>
        <taxon>Gammaproteobacteria</taxon>
        <taxon>Lysobacterales</taxon>
        <taxon>Lysobacteraceae</taxon>
        <taxon>Stenotrophomonas</taxon>
    </lineage>
</organism>
<feature type="transmembrane region" description="Helical" evidence="1">
    <location>
        <begin position="54"/>
        <end position="77"/>
    </location>
</feature>
<dbReference type="OrthoDB" id="6009247at2"/>
<evidence type="ECO:0000313" key="2">
    <source>
        <dbReference type="EMBL" id="KOF00376.1"/>
    </source>
</evidence>
<evidence type="ECO:0000256" key="1">
    <source>
        <dbReference type="SAM" id="Phobius"/>
    </source>
</evidence>
<gene>
    <name evidence="2" type="ORF">W7K_04885</name>
</gene>
<evidence type="ECO:0008006" key="4">
    <source>
        <dbReference type="Google" id="ProtNLM"/>
    </source>
</evidence>
<comment type="caution">
    <text evidence="2">The sequence shown here is derived from an EMBL/GenBank/DDBJ whole genome shotgun (WGS) entry which is preliminary data.</text>
</comment>
<dbReference type="EMBL" id="AJLO02000012">
    <property type="protein sequence ID" value="KOF00376.1"/>
    <property type="molecule type" value="Genomic_DNA"/>
</dbReference>
<name>A0A0L8ADK4_9GAMM</name>
<keyword evidence="1" id="KW-1133">Transmembrane helix</keyword>
<sequence length="109" mass="11501">MNTTTSARGWPWGLIALGLAVLTWMALVVGVLAFTASFRPPGDGNNGVQATQWWLLGALVTMVLSFLGSPVAMVLAWRRRRGPILAAIAGALLVMLVSLVLIVIGSSWG</sequence>
<dbReference type="RefSeq" id="WP_010485991.1">
    <property type="nucleotide sequence ID" value="NZ_AJLO02000012.1"/>
</dbReference>
<protein>
    <recommendedName>
        <fullName evidence="4">Transmembrane protein</fullName>
    </recommendedName>
</protein>
<reference evidence="2 3" key="1">
    <citation type="journal article" date="2012" name="J. Bacteriol.">
        <title>Genome sequence of a novel nicotine-degrading strain, Pseudomonas geniculata N1.</title>
        <authorList>
            <person name="Tang H."/>
            <person name="Yu H."/>
            <person name="Tai C."/>
            <person name="Huang K."/>
            <person name="Liu Y."/>
            <person name="Wang L."/>
            <person name="Yao Y."/>
            <person name="Wu G."/>
            <person name="Xu P."/>
        </authorList>
    </citation>
    <scope>NUCLEOTIDE SEQUENCE [LARGE SCALE GENOMIC DNA]</scope>
    <source>
        <strain evidence="2 3">N1</strain>
    </source>
</reference>
<feature type="transmembrane region" description="Helical" evidence="1">
    <location>
        <begin position="12"/>
        <end position="34"/>
    </location>
</feature>
<dbReference type="Proteomes" id="UP000036890">
    <property type="component" value="Unassembled WGS sequence"/>
</dbReference>
<feature type="transmembrane region" description="Helical" evidence="1">
    <location>
        <begin position="84"/>
        <end position="108"/>
    </location>
</feature>
<proteinExistence type="predicted"/>
<accession>A0A0L8ADK4</accession>